<dbReference type="Pfam" id="PF03466">
    <property type="entry name" value="LysR_substrate"/>
    <property type="match status" value="1"/>
</dbReference>
<dbReference type="OrthoDB" id="8849678at2"/>
<dbReference type="AlphaFoldDB" id="A0A261RM22"/>
<dbReference type="GO" id="GO:0010628">
    <property type="term" value="P:positive regulation of gene expression"/>
    <property type="evidence" value="ECO:0007669"/>
    <property type="project" value="TreeGrafter"/>
</dbReference>
<evidence type="ECO:0000259" key="5">
    <source>
        <dbReference type="PROSITE" id="PS50931"/>
    </source>
</evidence>
<evidence type="ECO:0000256" key="4">
    <source>
        <dbReference type="ARBA" id="ARBA00023163"/>
    </source>
</evidence>
<keyword evidence="2" id="KW-0805">Transcription regulation</keyword>
<evidence type="ECO:0000313" key="6">
    <source>
        <dbReference type="EMBL" id="OZI26104.1"/>
    </source>
</evidence>
<dbReference type="GO" id="GO:0003700">
    <property type="term" value="F:DNA-binding transcription factor activity"/>
    <property type="evidence" value="ECO:0007669"/>
    <property type="project" value="InterPro"/>
</dbReference>
<dbReference type="PANTHER" id="PTHR30427:SF1">
    <property type="entry name" value="TRANSCRIPTIONAL ACTIVATOR PROTEIN LYSR"/>
    <property type="match status" value="1"/>
</dbReference>
<proteinExistence type="inferred from homology"/>
<keyword evidence="4" id="KW-0804">Transcription</keyword>
<evidence type="ECO:0000256" key="2">
    <source>
        <dbReference type="ARBA" id="ARBA00023015"/>
    </source>
</evidence>
<evidence type="ECO:0000256" key="1">
    <source>
        <dbReference type="ARBA" id="ARBA00009437"/>
    </source>
</evidence>
<dbReference type="Pfam" id="PF00126">
    <property type="entry name" value="HTH_1"/>
    <property type="match status" value="1"/>
</dbReference>
<dbReference type="PROSITE" id="PS50931">
    <property type="entry name" value="HTH_LYSR"/>
    <property type="match status" value="1"/>
</dbReference>
<keyword evidence="7" id="KW-1185">Reference proteome</keyword>
<dbReference type="RefSeq" id="WP_094845223.1">
    <property type="nucleotide sequence ID" value="NZ_NEVJ01000001.1"/>
</dbReference>
<dbReference type="InterPro" id="IPR036388">
    <property type="entry name" value="WH-like_DNA-bd_sf"/>
</dbReference>
<feature type="domain" description="HTH lysR-type" evidence="5">
    <location>
        <begin position="2"/>
        <end position="59"/>
    </location>
</feature>
<dbReference type="GO" id="GO:0043565">
    <property type="term" value="F:sequence-specific DNA binding"/>
    <property type="evidence" value="ECO:0007669"/>
    <property type="project" value="TreeGrafter"/>
</dbReference>
<reference evidence="6" key="1">
    <citation type="submission" date="2017-05" db="EMBL/GenBank/DDBJ databases">
        <title>Complete and WGS of Bordetella genogroups.</title>
        <authorList>
            <person name="Spilker T."/>
            <person name="Lipuma J."/>
        </authorList>
    </citation>
    <scope>NUCLEOTIDE SEQUENCE</scope>
    <source>
        <strain evidence="6">AU21707</strain>
    </source>
</reference>
<dbReference type="Gene3D" id="1.10.10.10">
    <property type="entry name" value="Winged helix-like DNA-binding domain superfamily/Winged helix DNA-binding domain"/>
    <property type="match status" value="1"/>
</dbReference>
<dbReference type="SUPFAM" id="SSF53850">
    <property type="entry name" value="Periplasmic binding protein-like II"/>
    <property type="match status" value="1"/>
</dbReference>
<sequence>MLNVRHLEIFRAVVQTGSVSAAGRMLYISQPAVTKTLRLLEGELGLTLFQRVKGRLVCTPEADALMPEVERLFGSVESVSQAALEIRQGVRGRITVASVSALSMSVVAQAVNAFHQLHPQVQFDVRALPTRHVVEYVGTSQVDMGIVDVPTPVATLEVEEICKSEVVCVLHRDHPLARYARLTPELLADWPIITFADDTFTGFRLREAFRERGVPYDTALVSNSTGTLCAMVQALNAVALVDHFILMTSAFPQLVMRRFSPRIDMQPRFLFSPMRPRSAIVAQFADAIRTAARTAVRRLSRPAKQG</sequence>
<dbReference type="InterPro" id="IPR005119">
    <property type="entry name" value="LysR_subst-bd"/>
</dbReference>
<dbReference type="Gene3D" id="3.40.190.290">
    <property type="match status" value="1"/>
</dbReference>
<evidence type="ECO:0000313" key="7">
    <source>
        <dbReference type="Proteomes" id="UP000216857"/>
    </source>
</evidence>
<dbReference type="EMBL" id="NEVJ01000001">
    <property type="protein sequence ID" value="OZI26104.1"/>
    <property type="molecule type" value="Genomic_DNA"/>
</dbReference>
<dbReference type="PANTHER" id="PTHR30427">
    <property type="entry name" value="TRANSCRIPTIONAL ACTIVATOR PROTEIN LYSR"/>
    <property type="match status" value="1"/>
</dbReference>
<dbReference type="Proteomes" id="UP000216857">
    <property type="component" value="Unassembled WGS sequence"/>
</dbReference>
<gene>
    <name evidence="6" type="ORF">CAL26_01770</name>
</gene>
<comment type="caution">
    <text evidence="6">The sequence shown here is derived from an EMBL/GenBank/DDBJ whole genome shotgun (WGS) entry which is preliminary data.</text>
</comment>
<accession>A0A261RM22</accession>
<dbReference type="SUPFAM" id="SSF46785">
    <property type="entry name" value="Winged helix' DNA-binding domain"/>
    <property type="match status" value="1"/>
</dbReference>
<comment type="similarity">
    <text evidence="1">Belongs to the LysR transcriptional regulatory family.</text>
</comment>
<dbReference type="InterPro" id="IPR036390">
    <property type="entry name" value="WH_DNA-bd_sf"/>
</dbReference>
<evidence type="ECO:0000256" key="3">
    <source>
        <dbReference type="ARBA" id="ARBA00023125"/>
    </source>
</evidence>
<keyword evidence="3" id="KW-0238">DNA-binding</keyword>
<organism evidence="6 7">
    <name type="scientific">Bordetella genomosp. 9</name>
    <dbReference type="NCBI Taxonomy" id="1416803"/>
    <lineage>
        <taxon>Bacteria</taxon>
        <taxon>Pseudomonadati</taxon>
        <taxon>Pseudomonadota</taxon>
        <taxon>Betaproteobacteria</taxon>
        <taxon>Burkholderiales</taxon>
        <taxon>Alcaligenaceae</taxon>
        <taxon>Bordetella</taxon>
    </lineage>
</organism>
<name>A0A261RM22_9BORD</name>
<dbReference type="InterPro" id="IPR000847">
    <property type="entry name" value="LysR_HTH_N"/>
</dbReference>
<protein>
    <submittedName>
        <fullName evidence="6">LysR family transcriptional regulator</fullName>
    </submittedName>
</protein>
<dbReference type="PRINTS" id="PR00039">
    <property type="entry name" value="HTHLYSR"/>
</dbReference>
<dbReference type="GO" id="GO:0009089">
    <property type="term" value="P:lysine biosynthetic process via diaminopimelate"/>
    <property type="evidence" value="ECO:0007669"/>
    <property type="project" value="TreeGrafter"/>
</dbReference>